<dbReference type="EMBL" id="CP146369">
    <property type="protein sequence ID" value="WWT54798.1"/>
    <property type="molecule type" value="Genomic_DNA"/>
</dbReference>
<proteinExistence type="predicted"/>
<dbReference type="InterPro" id="IPR003961">
    <property type="entry name" value="FN3_dom"/>
</dbReference>
<gene>
    <name evidence="2" type="ORF">V8J38_16345</name>
</gene>
<evidence type="ECO:0000259" key="1">
    <source>
        <dbReference type="PROSITE" id="PS50853"/>
    </source>
</evidence>
<name>A0ABZ2ICT7_9CAUL</name>
<feature type="domain" description="Fibronectin type-III" evidence="1">
    <location>
        <begin position="775"/>
        <end position="882"/>
    </location>
</feature>
<keyword evidence="3" id="KW-1185">Reference proteome</keyword>
<reference evidence="2 3" key="1">
    <citation type="submission" date="2024-02" db="EMBL/GenBank/DDBJ databases">
        <title>Distribution and functional of Brevundimonas-related endobacteria within Verticillium dahliae.</title>
        <authorList>
            <person name="Zeng H."/>
        </authorList>
    </citation>
    <scope>NUCLEOTIDE SEQUENCE [LARGE SCALE GENOMIC DNA]</scope>
    <source>
        <strain evidence="2 3">TRM 44200</strain>
    </source>
</reference>
<dbReference type="InterPro" id="IPR055385">
    <property type="entry name" value="GpJ_HDII-ins2"/>
</dbReference>
<evidence type="ECO:0000313" key="2">
    <source>
        <dbReference type="EMBL" id="WWT54798.1"/>
    </source>
</evidence>
<dbReference type="PROSITE" id="PS50853">
    <property type="entry name" value="FN3"/>
    <property type="match status" value="1"/>
</dbReference>
<evidence type="ECO:0000313" key="3">
    <source>
        <dbReference type="Proteomes" id="UP001363460"/>
    </source>
</evidence>
<sequence>MADGSLPIVVTPEAFGRDAFDLTVVEGLTVRAMLVEAVRSGLPIEALNRTEIYVDGARLDRETALDHVLAADQVVNVVVEPMGGGGGRKDIGQILLTVAVIAVSAWVGGGAGGMITSKLLARAAAAAITLGGQALIANLYAPDNKTTKANDRYALQSASNQYRQWGPMPLALGEVVVAPDLAAKTFTQSQGDDVWMYGILGVHYGPCEVSEVKIGDTLVSTMGAGDFRMVQHLEPGPRTFQLYPNDVDQLDLNEELKATPSSATPLIRAASSDGSRFDIDLFLPAGLCFQKDDGRLLTAHASVAVRYRSIDQTGAATGPWQAGPIWARTSATKDPIRVTHSVHLPHGRYEFELTRNRPDDDNDKRRDTVMVSAIKAVAFRKPIADETLSIIEFAVRATAINQGGLAPITCRIKPKCSTWTGGAWGPPVATSNPAALARWLLTGPAPAKPLLPAQADARLRVWHQLSEQYDWTCHLYLTEARTQSEALAILERAGRAGVFWDGTQLAASPWIEKPIPAQVFTDRNLKDHRWEIVYSDPVHALRVEFQNIEKGGEPDELFVYNDGYGETADPANGMKAASLIEALTLDGQATPNRAYRDGRWKLGQRRHQRRIDTWTADVEYLISQYGSRVRLAWNRVGGGSAQVRCRRWSEDGSTVVGLRLSAPVEMFAGVSYAVDLRTKGGLYDGVPIQTQPGVTREILFASARHPNLCPTAGDLIAFGEVEKVSEDVEIIAIEPGENLTAVLTGVRYVAPLLMAGETGPIPPLSSKLSGDRQANPPRPTLLGVTADAHAVRVSFDMPTWRGAPLSGFSVRWRAKGEEGEAGSWAPLPALDAAARELIAPPLREAPVEGVEATRVEIEITAATVDGRVSPPLQVTVVKPVPGAPLASVWSVDAKGPDANGVSQPILIVRGEITDPNVAAVRIAWGLTVDGPWTEVYEGAPLTKALEIGNLTPGVEHFVAITHLSAQGVPSQFLVIGPRVPGQLISGDTTHLNGEPVQTILDKLTSTADLTAANAAAVADMGDRVDGVIAEAEDILAGAEGAAALAVLKAGEAGDAAEASNTAAGIATTKADEAGASATAANAEKLAAEAARDTADQKAQASVLAAAQAEAFAGDAGDWAAASEGAAVQAAASAGEGLSYRNQAVDARDGAVAASQSAGVSASTAQVSKAATFPSRLDTDGSNFTTNANGAATVGGLPASRVETVAGFGLVGTASDGATIYQRAPMAFRAGRIYRARVRVEVVAPTAQNVRIFLRGTDGDYATTASPVSAFVSAAPGVVTELTLLYGNPAPSGGVLMGGNTSWVRAGAQSQGAISGGYLRVYEIHHEDVTESASAASSAATAITQTALASNAASEAAINANIAASVGGGGVLKDPTFNNWPAADPRPVGVAAPVGNLALSRQTVNVIYGDKALRMNDTGGGNAYFALAATAHAPASDSLYWVVEYVVDVNSGDLRRFGVQFRANRSTGYYGATVDLAANHPTTVVGATYRGSQLFQVTPTGSPSGPTTTCQSWFYTNLSSFSGGAYSAKNLTLQKLQFRPATPEEIAAGTVLPAVEGQLAIVAAAAADATDRLGSARFSVTGGAGGDPFDISLKAGPAGSDASLTATKVRLRNIVNGQAIDALVIENGKAKFTGDVAIVGGTLNINNRFLVGADGAMTVRSSTGSSRMEITNNAIKIYNNGVKRVQIGDLTA</sequence>
<organism evidence="2 3">
    <name type="scientific">Brevundimonas olei</name>
    <dbReference type="NCBI Taxonomy" id="657642"/>
    <lineage>
        <taxon>Bacteria</taxon>
        <taxon>Pseudomonadati</taxon>
        <taxon>Pseudomonadota</taxon>
        <taxon>Alphaproteobacteria</taxon>
        <taxon>Caulobacterales</taxon>
        <taxon>Caulobacteraceae</taxon>
        <taxon>Brevundimonas</taxon>
    </lineage>
</organism>
<dbReference type="Proteomes" id="UP001363460">
    <property type="component" value="Chromosome"/>
</dbReference>
<dbReference type="RefSeq" id="WP_338577210.1">
    <property type="nucleotide sequence ID" value="NZ_CP146369.1"/>
</dbReference>
<protein>
    <recommendedName>
        <fullName evidence="1">Fibronectin type-III domain-containing protein</fullName>
    </recommendedName>
</protein>
<accession>A0ABZ2ICT7</accession>
<dbReference type="Pfam" id="PF24801">
    <property type="entry name" value="FNIII-A_GpJ"/>
    <property type="match status" value="1"/>
</dbReference>